<dbReference type="EMBL" id="SWOV01000008">
    <property type="protein sequence ID" value="NFF87184.1"/>
    <property type="molecule type" value="Genomic_DNA"/>
</dbReference>
<protein>
    <submittedName>
        <fullName evidence="1">Flagellar protein FliB</fullName>
    </submittedName>
</protein>
<comment type="caution">
    <text evidence="1">The sequence shown here is derived from an EMBL/GenBank/DDBJ whole genome shotgun (WGS) entry which is preliminary data.</text>
</comment>
<keyword evidence="1" id="KW-0282">Flagellum</keyword>
<keyword evidence="1" id="KW-0969">Cilium</keyword>
<dbReference type="OrthoDB" id="86584at2"/>
<dbReference type="AlphaFoldDB" id="A0A0L9Y4L0"/>
<dbReference type="EMBL" id="SWVK01000019">
    <property type="protein sequence ID" value="NFN36118.1"/>
    <property type="molecule type" value="Genomic_DNA"/>
</dbReference>
<organism evidence="1 4">
    <name type="scientific">Clostridium botulinum</name>
    <dbReference type="NCBI Taxonomy" id="1491"/>
    <lineage>
        <taxon>Bacteria</taxon>
        <taxon>Bacillati</taxon>
        <taxon>Bacillota</taxon>
        <taxon>Clostridia</taxon>
        <taxon>Eubacteriales</taxon>
        <taxon>Clostridiaceae</taxon>
        <taxon>Clostridium</taxon>
    </lineage>
</organism>
<reference evidence="3 4" key="1">
    <citation type="submission" date="2019-04" db="EMBL/GenBank/DDBJ databases">
        <title>Genome sequencing of Clostridium botulinum Groups I-IV and Clostridium butyricum.</title>
        <authorList>
            <person name="Brunt J."/>
            <person name="Van Vliet A.H.M."/>
            <person name="Stringer S.C."/>
            <person name="Carter A.T."/>
            <person name="Peck M.W."/>
        </authorList>
    </citation>
    <scope>NUCLEOTIDE SEQUENCE [LARGE SCALE GENOMIC DNA]</scope>
    <source>
        <strain evidence="1 4">1605</strain>
        <strain evidence="2 3">CB-K-33E</strain>
    </source>
</reference>
<accession>A0A0L9Y4L0</accession>
<proteinExistence type="predicted"/>
<dbReference type="Proteomes" id="UP000476820">
    <property type="component" value="Unassembled WGS sequence"/>
</dbReference>
<evidence type="ECO:0000313" key="1">
    <source>
        <dbReference type="EMBL" id="NFF87184.1"/>
    </source>
</evidence>
<dbReference type="NCBIfam" id="NF038110">
    <property type="entry name" value="Lys_methyl_FliB"/>
    <property type="match status" value="1"/>
</dbReference>
<evidence type="ECO:0000313" key="4">
    <source>
        <dbReference type="Proteomes" id="UP000476820"/>
    </source>
</evidence>
<name>A0A0L9Y4L0_CLOBO</name>
<evidence type="ECO:0000313" key="3">
    <source>
        <dbReference type="Proteomes" id="UP000473681"/>
    </source>
</evidence>
<keyword evidence="1" id="KW-0966">Cell projection</keyword>
<dbReference type="RefSeq" id="WP_053342834.1">
    <property type="nucleotide sequence ID" value="NZ_JACBBZ010000007.1"/>
</dbReference>
<evidence type="ECO:0000313" key="2">
    <source>
        <dbReference type="EMBL" id="NFN36118.1"/>
    </source>
</evidence>
<sequence length="387" mass="46487">MRIRVPDYYKDFKCIASECEDTCCAGWEIVIDDETYEVYKAVNDKFGDRLKNEIITDEDGENIFVLKGDNCSFLNKDKKCDIYINLGKEKLCNTCKQYPRFIEEYASTREIGISLSCPEAARIILNNSKKVEFELEENEEMVCTYDDISYDMFIQIISSRKMFIDILQDRSIELNKRMAIILNFAKEIQEKIDTNKISEITSIRDKYSSDKFIKKLIDQLDNYKAKNIEKYKNIYKCLKVYQNINHINEDWSHVLKHTTEYFYDEENNVKLYVNKHDEFDKYYLDKIYEYEHLMVYFIFRYLMKSLYDYDVIAKVKLAILSYLITKELNVVRWCDNEQEFNKKDQVELMHMYSKDVEHSDENLEELAEIFETNKIFSLEHFMTMLMN</sequence>
<dbReference type="Proteomes" id="UP000473681">
    <property type="component" value="Unassembled WGS sequence"/>
</dbReference>
<gene>
    <name evidence="1" type="ORF">FC774_04735</name>
    <name evidence="2" type="ORF">FDB51_13470</name>
</gene>